<dbReference type="Gene3D" id="4.10.860.10">
    <property type="entry name" value="UVR domain"/>
    <property type="match status" value="1"/>
</dbReference>
<evidence type="ECO:0000256" key="4">
    <source>
        <dbReference type="ARBA" id="ARBA00022881"/>
    </source>
</evidence>
<comment type="subunit">
    <text evidence="7">Interacts with UvrB in an incision complex.</text>
</comment>
<proteinExistence type="inferred from homology"/>
<evidence type="ECO:0000256" key="7">
    <source>
        <dbReference type="HAMAP-Rule" id="MF_00203"/>
    </source>
</evidence>
<dbReference type="SUPFAM" id="SSF82771">
    <property type="entry name" value="GIY-YIG endonuclease"/>
    <property type="match status" value="1"/>
</dbReference>
<evidence type="ECO:0000259" key="8">
    <source>
        <dbReference type="PROSITE" id="PS50151"/>
    </source>
</evidence>
<keyword evidence="6 7" id="KW-0742">SOS response</keyword>
<dbReference type="NCBIfam" id="NF001824">
    <property type="entry name" value="PRK00558.1-5"/>
    <property type="match status" value="1"/>
</dbReference>
<gene>
    <name evidence="7 11" type="primary">uvrC</name>
    <name evidence="11" type="ORF">KsCSTR_38180</name>
</gene>
<feature type="domain" description="GIY-YIG" evidence="9">
    <location>
        <begin position="12"/>
        <end position="91"/>
    </location>
</feature>
<dbReference type="InterPro" id="IPR010994">
    <property type="entry name" value="RuvA_2-like"/>
</dbReference>
<dbReference type="PROSITE" id="PS50151">
    <property type="entry name" value="UVR"/>
    <property type="match status" value="1"/>
</dbReference>
<evidence type="ECO:0000313" key="12">
    <source>
        <dbReference type="Proteomes" id="UP000501926"/>
    </source>
</evidence>
<dbReference type="GO" id="GO:0009381">
    <property type="term" value="F:excinuclease ABC activity"/>
    <property type="evidence" value="ECO:0007669"/>
    <property type="project" value="UniProtKB-UniRule"/>
</dbReference>
<keyword evidence="4 7" id="KW-0267">Excision nuclease</keyword>
<dbReference type="Pfam" id="PF08459">
    <property type="entry name" value="UvrC_RNaseH_dom"/>
    <property type="match status" value="1"/>
</dbReference>
<dbReference type="InterPro" id="IPR047296">
    <property type="entry name" value="GIY-YIG_UvrC_Cho"/>
</dbReference>
<feature type="domain" description="UVR" evidence="8">
    <location>
        <begin position="219"/>
        <end position="254"/>
    </location>
</feature>
<dbReference type="AlphaFoldDB" id="A0A6G7GVF6"/>
<dbReference type="Proteomes" id="UP000501926">
    <property type="component" value="Chromosome"/>
</dbReference>
<dbReference type="Gene3D" id="1.10.150.20">
    <property type="entry name" value="5' to 3' exonuclease, C-terminal subdomain"/>
    <property type="match status" value="1"/>
</dbReference>
<accession>A0A6G7GVF6</accession>
<dbReference type="Pfam" id="PF02151">
    <property type="entry name" value="UVR"/>
    <property type="match status" value="1"/>
</dbReference>
<dbReference type="InterPro" id="IPR036876">
    <property type="entry name" value="UVR_dom_sf"/>
</dbReference>
<comment type="function">
    <text evidence="7">The UvrABC repair system catalyzes the recognition and processing of DNA lesions. UvrC both incises the 5' and 3' sides of the lesion. The N-terminal half is responsible for the 3' incision and the C-terminal half is responsible for the 5' incision.</text>
</comment>
<dbReference type="Gene3D" id="3.30.420.340">
    <property type="entry name" value="UvrC, RNAse H endonuclease domain"/>
    <property type="match status" value="1"/>
</dbReference>
<sequence>MSLSLKLKNVPVSPGVYLMKDAKHKVIYVGKAKNLKNRVRSYFQKGTGDRLYTEYLIKHVVDIDFVLTETEKEALILENNFIKQFKPKFNINLRDDKNFLCIKLETNKDFPYPKVVRQCIKLETNKDFPYPKVVRQKEDDGAMYFGPYASARAVRETLRYINDTIPVRKCRDNAFKSRTKPCLYYQIHKCLGPCCGLIDRAGYKTLIDQVILLLKGKQEDLISILRKQMYEESKQLRYEKAAKLRDQIQSIEQTVEKQRINSLTFIDRDVFGYYLTDNDVYIEVMFIRSGNMEDIASYRLSINHTTIEEVFRSFLNQFYSQTRFIPSEVIIPVNSPDAVLLEEWLTERKGKKVSVFCPKRGDKLRLIEMAQKNAMNAYKVSQTQDDNYSRTLQALKDVIGLRNLPERIECFDISNIFGKQAVGSMVTFKCGMPDKSKYKRFRIKTVDQIDDYAMMHEVLLRRYKRAVEEGDLPDLVMVDGGKGQLGVALRVFEELAINDTDLLALSKDRGKSGIPKGEQGEQVHAPHIPHPILLPSSSPVLLFLAKIRDEAHRFAIAYHRKLRDKEYYKSPLDEIPGIGIIRKKALIKRFGSIEGIRNATINQLTEIGKLPAKLANEVYNHFHSAAKT</sequence>
<dbReference type="PROSITE" id="PS50164">
    <property type="entry name" value="GIY_YIG"/>
    <property type="match status" value="1"/>
</dbReference>
<dbReference type="InterPro" id="IPR035901">
    <property type="entry name" value="GIY-YIG_endonuc_sf"/>
</dbReference>
<organism evidence="11 12">
    <name type="scientific">Kuenenia stuttgartiensis</name>
    <dbReference type="NCBI Taxonomy" id="174633"/>
    <lineage>
        <taxon>Bacteria</taxon>
        <taxon>Pseudomonadati</taxon>
        <taxon>Planctomycetota</taxon>
        <taxon>Candidatus Brocadiia</taxon>
        <taxon>Candidatus Brocadiales</taxon>
        <taxon>Candidatus Brocadiaceae</taxon>
        <taxon>Candidatus Kuenenia</taxon>
    </lineage>
</organism>
<dbReference type="PANTHER" id="PTHR30562:SF1">
    <property type="entry name" value="UVRABC SYSTEM PROTEIN C"/>
    <property type="match status" value="1"/>
</dbReference>
<evidence type="ECO:0000259" key="9">
    <source>
        <dbReference type="PROSITE" id="PS50164"/>
    </source>
</evidence>
<keyword evidence="2 7" id="KW-0227">DNA damage</keyword>
<evidence type="ECO:0000313" key="11">
    <source>
        <dbReference type="EMBL" id="QII13197.1"/>
    </source>
</evidence>
<evidence type="ECO:0000256" key="1">
    <source>
        <dbReference type="ARBA" id="ARBA00022490"/>
    </source>
</evidence>
<dbReference type="Pfam" id="PF22920">
    <property type="entry name" value="UvrC_RNaseH"/>
    <property type="match status" value="1"/>
</dbReference>
<name>A0A6G7GVF6_KUEST</name>
<keyword evidence="3 7" id="KW-0228">DNA excision</keyword>
<dbReference type="GO" id="GO:0009432">
    <property type="term" value="P:SOS response"/>
    <property type="evidence" value="ECO:0007669"/>
    <property type="project" value="UniProtKB-UniRule"/>
</dbReference>
<comment type="similarity">
    <text evidence="7">Belongs to the UvrC family.</text>
</comment>
<dbReference type="Pfam" id="PF01541">
    <property type="entry name" value="GIY-YIG"/>
    <property type="match status" value="1"/>
</dbReference>
<dbReference type="SMART" id="SM00465">
    <property type="entry name" value="GIYc"/>
    <property type="match status" value="1"/>
</dbReference>
<keyword evidence="5 7" id="KW-0234">DNA repair</keyword>
<evidence type="ECO:0000256" key="2">
    <source>
        <dbReference type="ARBA" id="ARBA00022763"/>
    </source>
</evidence>
<dbReference type="InterPro" id="IPR001162">
    <property type="entry name" value="UvrC_RNase_H_dom"/>
</dbReference>
<dbReference type="CDD" id="cd10434">
    <property type="entry name" value="GIY-YIG_UvrC_Cho"/>
    <property type="match status" value="1"/>
</dbReference>
<dbReference type="FunFam" id="3.40.1440.10:FF:000001">
    <property type="entry name" value="UvrABC system protein C"/>
    <property type="match status" value="1"/>
</dbReference>
<feature type="domain" description="UvrC family homology region profile" evidence="10">
    <location>
        <begin position="270"/>
        <end position="492"/>
    </location>
</feature>
<dbReference type="InterPro" id="IPR001943">
    <property type="entry name" value="UVR_dom"/>
</dbReference>
<dbReference type="NCBIfam" id="TIGR00194">
    <property type="entry name" value="uvrC"/>
    <property type="match status" value="1"/>
</dbReference>
<evidence type="ECO:0000256" key="3">
    <source>
        <dbReference type="ARBA" id="ARBA00022769"/>
    </source>
</evidence>
<dbReference type="InterPro" id="IPR004791">
    <property type="entry name" value="UvrC"/>
</dbReference>
<dbReference type="SUPFAM" id="SSF47781">
    <property type="entry name" value="RuvA domain 2-like"/>
    <property type="match status" value="1"/>
</dbReference>
<keyword evidence="1 7" id="KW-0963">Cytoplasm</keyword>
<evidence type="ECO:0000256" key="6">
    <source>
        <dbReference type="ARBA" id="ARBA00023236"/>
    </source>
</evidence>
<dbReference type="GO" id="GO:0003677">
    <property type="term" value="F:DNA binding"/>
    <property type="evidence" value="ECO:0007669"/>
    <property type="project" value="UniProtKB-UniRule"/>
</dbReference>
<dbReference type="Gene3D" id="3.40.1440.10">
    <property type="entry name" value="GIY-YIG endonuclease"/>
    <property type="match status" value="1"/>
</dbReference>
<dbReference type="GO" id="GO:0005737">
    <property type="term" value="C:cytoplasm"/>
    <property type="evidence" value="ECO:0007669"/>
    <property type="project" value="UniProtKB-SubCell"/>
</dbReference>
<dbReference type="PROSITE" id="PS50165">
    <property type="entry name" value="UVRC"/>
    <property type="match status" value="1"/>
</dbReference>
<dbReference type="EMBL" id="CP049055">
    <property type="protein sequence ID" value="QII13197.1"/>
    <property type="molecule type" value="Genomic_DNA"/>
</dbReference>
<dbReference type="InterPro" id="IPR050066">
    <property type="entry name" value="UvrABC_protein_C"/>
</dbReference>
<dbReference type="PANTHER" id="PTHR30562">
    <property type="entry name" value="UVRC/OXIDOREDUCTASE"/>
    <property type="match status" value="1"/>
</dbReference>
<evidence type="ECO:0000256" key="5">
    <source>
        <dbReference type="ARBA" id="ARBA00023204"/>
    </source>
</evidence>
<comment type="subcellular location">
    <subcellularLocation>
        <location evidence="7">Cytoplasm</location>
    </subcellularLocation>
</comment>
<dbReference type="GO" id="GO:0009380">
    <property type="term" value="C:excinuclease repair complex"/>
    <property type="evidence" value="ECO:0007669"/>
    <property type="project" value="InterPro"/>
</dbReference>
<dbReference type="SUPFAM" id="SSF46600">
    <property type="entry name" value="C-terminal UvrC-binding domain of UvrB"/>
    <property type="match status" value="1"/>
</dbReference>
<reference evidence="11 12" key="1">
    <citation type="submission" date="2020-02" db="EMBL/GenBank/DDBJ databases">
        <title>Newly sequenced genome of strain CSTR1 showed variability in Candidatus Kuenenia stuttgartiensis genomes.</title>
        <authorList>
            <person name="Ding C."/>
            <person name="Adrian L."/>
        </authorList>
    </citation>
    <scope>NUCLEOTIDE SEQUENCE [LARGE SCALE GENOMIC DNA]</scope>
    <source>
        <strain evidence="11 12">CSTR1</strain>
    </source>
</reference>
<evidence type="ECO:0000259" key="10">
    <source>
        <dbReference type="PROSITE" id="PS50165"/>
    </source>
</evidence>
<protein>
    <recommendedName>
        <fullName evidence="7">UvrABC system protein C</fullName>
        <shortName evidence="7">Protein UvrC</shortName>
    </recommendedName>
    <alternativeName>
        <fullName evidence="7">Excinuclease ABC subunit C</fullName>
    </alternativeName>
</protein>
<dbReference type="GO" id="GO:0006289">
    <property type="term" value="P:nucleotide-excision repair"/>
    <property type="evidence" value="ECO:0007669"/>
    <property type="project" value="UniProtKB-UniRule"/>
</dbReference>
<dbReference type="HAMAP" id="MF_00203">
    <property type="entry name" value="UvrC"/>
    <property type="match status" value="1"/>
</dbReference>
<dbReference type="InterPro" id="IPR000305">
    <property type="entry name" value="GIY-YIG_endonuc"/>
</dbReference>
<dbReference type="InterPro" id="IPR038476">
    <property type="entry name" value="UvrC_RNase_H_dom_sf"/>
</dbReference>